<evidence type="ECO:0000256" key="9">
    <source>
        <dbReference type="ARBA" id="ARBA00022723"/>
    </source>
</evidence>
<keyword evidence="12" id="KW-0902">Two-component regulatory system</keyword>
<evidence type="ECO:0000313" key="20">
    <source>
        <dbReference type="EMBL" id="QHI36699.1"/>
    </source>
</evidence>
<keyword evidence="18" id="KW-1133">Transmembrane helix</keyword>
<evidence type="ECO:0000256" key="12">
    <source>
        <dbReference type="ARBA" id="ARBA00023012"/>
    </source>
</evidence>
<dbReference type="PROSITE" id="PS50109">
    <property type="entry name" value="HIS_KIN"/>
    <property type="match status" value="1"/>
</dbReference>
<comment type="cofactor">
    <cofactor evidence="2">
        <name>[4Fe-4S] cluster</name>
        <dbReference type="ChEBI" id="CHEBI:49883"/>
    </cofactor>
</comment>
<keyword evidence="18" id="KW-0812">Transmembrane</keyword>
<evidence type="ECO:0000256" key="4">
    <source>
        <dbReference type="ARBA" id="ARBA00012438"/>
    </source>
</evidence>
<dbReference type="EMBL" id="CP019288">
    <property type="protein sequence ID" value="QHI36699.1"/>
    <property type="molecule type" value="Genomic_DNA"/>
</dbReference>
<feature type="coiled-coil region" evidence="17">
    <location>
        <begin position="412"/>
        <end position="495"/>
    </location>
</feature>
<dbReference type="AlphaFoldDB" id="A0A7L4ZJV0"/>
<comment type="function">
    <text evidence="14">Member of the two-component regulatory system NreB/NreC involved in the control of dissimilatory nitrate/nitrite reduction in response to oxygen. NreB functions as a direct oxygen sensor histidine kinase which is autophosphorylated, in the absence of oxygen, probably at the conserved histidine residue, and transfers its phosphate group probably to a conserved aspartate residue of NreC. NreB/NreC activates the expression of the nitrate (narGHJI) and nitrite (nir) reductase operons, as well as the putative nitrate transporter gene narT.</text>
</comment>
<dbReference type="SUPFAM" id="SSF48452">
    <property type="entry name" value="TPR-like"/>
    <property type="match status" value="2"/>
</dbReference>
<evidence type="ECO:0000256" key="17">
    <source>
        <dbReference type="SAM" id="Coils"/>
    </source>
</evidence>
<dbReference type="CDD" id="cd16917">
    <property type="entry name" value="HATPase_UhpB-NarQ-NarX-like"/>
    <property type="match status" value="1"/>
</dbReference>
<evidence type="ECO:0000256" key="7">
    <source>
        <dbReference type="ARBA" id="ARBA00022490"/>
    </source>
</evidence>
<dbReference type="SUPFAM" id="SSF55874">
    <property type="entry name" value="ATPase domain of HSP90 chaperone/DNA topoisomerase II/histidine kinase"/>
    <property type="match status" value="1"/>
</dbReference>
<reference evidence="20 21" key="1">
    <citation type="journal article" date="2013" name="Int. J. Syst. Evol. Microbiol.">
        <title>Kordia antarctica sp. nov., isolated from Antarctic seawater.</title>
        <authorList>
            <person name="Baek K."/>
            <person name="Choi A."/>
            <person name="Kang I."/>
            <person name="Lee K."/>
            <person name="Cho J.C."/>
        </authorList>
    </citation>
    <scope>NUCLEOTIDE SEQUENCE [LARGE SCALE GENOMIC DNA]</scope>
    <source>
        <strain evidence="20 21">IMCC3317</strain>
    </source>
</reference>
<evidence type="ECO:0000259" key="19">
    <source>
        <dbReference type="PROSITE" id="PS50109"/>
    </source>
</evidence>
<keyword evidence="9" id="KW-0479">Metal-binding</keyword>
<comment type="subcellular location">
    <subcellularLocation>
        <location evidence="3">Cytoplasm</location>
    </subcellularLocation>
</comment>
<feature type="repeat" description="TPR" evidence="16">
    <location>
        <begin position="321"/>
        <end position="354"/>
    </location>
</feature>
<dbReference type="SMART" id="SM00028">
    <property type="entry name" value="TPR"/>
    <property type="match status" value="6"/>
</dbReference>
<dbReference type="Gene3D" id="1.20.5.1930">
    <property type="match status" value="1"/>
</dbReference>
<dbReference type="GO" id="GO:0046872">
    <property type="term" value="F:metal ion binding"/>
    <property type="evidence" value="ECO:0007669"/>
    <property type="project" value="UniProtKB-KW"/>
</dbReference>
<evidence type="ECO:0000256" key="5">
    <source>
        <dbReference type="ARBA" id="ARBA00017322"/>
    </source>
</evidence>
<keyword evidence="6" id="KW-0004">4Fe-4S</keyword>
<gene>
    <name evidence="20" type="primary">degS_2</name>
    <name evidence="20" type="ORF">IMCC3317_20640</name>
</gene>
<evidence type="ECO:0000256" key="6">
    <source>
        <dbReference type="ARBA" id="ARBA00022485"/>
    </source>
</evidence>
<dbReference type="InterPro" id="IPR036890">
    <property type="entry name" value="HATPase_C_sf"/>
</dbReference>
<dbReference type="Pfam" id="PF13424">
    <property type="entry name" value="TPR_12"/>
    <property type="match status" value="1"/>
</dbReference>
<dbReference type="SMART" id="SM00387">
    <property type="entry name" value="HATPase_c"/>
    <property type="match status" value="1"/>
</dbReference>
<dbReference type="Pfam" id="PF14938">
    <property type="entry name" value="SNAP"/>
    <property type="match status" value="1"/>
</dbReference>
<feature type="transmembrane region" description="Helical" evidence="18">
    <location>
        <begin position="432"/>
        <end position="451"/>
    </location>
</feature>
<dbReference type="GO" id="GO:0046983">
    <property type="term" value="F:protein dimerization activity"/>
    <property type="evidence" value="ECO:0007669"/>
    <property type="project" value="InterPro"/>
</dbReference>
<keyword evidence="11" id="KW-0408">Iron</keyword>
<feature type="repeat" description="TPR" evidence="16">
    <location>
        <begin position="162"/>
        <end position="195"/>
    </location>
</feature>
<evidence type="ECO:0000256" key="16">
    <source>
        <dbReference type="PROSITE-ProRule" id="PRU00339"/>
    </source>
</evidence>
<dbReference type="Proteomes" id="UP000464657">
    <property type="component" value="Chromosome"/>
</dbReference>
<dbReference type="GO" id="GO:0005737">
    <property type="term" value="C:cytoplasm"/>
    <property type="evidence" value="ECO:0007669"/>
    <property type="project" value="UniProtKB-SubCell"/>
</dbReference>
<feature type="domain" description="Histidine kinase" evidence="19">
    <location>
        <begin position="510"/>
        <end position="703"/>
    </location>
</feature>
<dbReference type="InterPro" id="IPR019734">
    <property type="entry name" value="TPR_rpt"/>
</dbReference>
<dbReference type="GO" id="GO:0051539">
    <property type="term" value="F:4 iron, 4 sulfur cluster binding"/>
    <property type="evidence" value="ECO:0007669"/>
    <property type="project" value="UniProtKB-KW"/>
</dbReference>
<keyword evidence="8 20" id="KW-0808">Transferase</keyword>
<dbReference type="Gene3D" id="1.25.40.10">
    <property type="entry name" value="Tetratricopeptide repeat domain"/>
    <property type="match status" value="2"/>
</dbReference>
<keyword evidence="13" id="KW-0411">Iron-sulfur</keyword>
<evidence type="ECO:0000256" key="2">
    <source>
        <dbReference type="ARBA" id="ARBA00001966"/>
    </source>
</evidence>
<proteinExistence type="predicted"/>
<dbReference type="InterPro" id="IPR003594">
    <property type="entry name" value="HATPase_dom"/>
</dbReference>
<evidence type="ECO:0000256" key="11">
    <source>
        <dbReference type="ARBA" id="ARBA00023004"/>
    </source>
</evidence>
<keyword evidence="7" id="KW-0963">Cytoplasm</keyword>
<keyword evidence="18" id="KW-0472">Membrane</keyword>
<dbReference type="Pfam" id="PF07730">
    <property type="entry name" value="HisKA_3"/>
    <property type="match status" value="1"/>
</dbReference>
<evidence type="ECO:0000256" key="18">
    <source>
        <dbReference type="SAM" id="Phobius"/>
    </source>
</evidence>
<dbReference type="InterPro" id="IPR004358">
    <property type="entry name" value="Sig_transdc_His_kin-like_C"/>
</dbReference>
<sequence length="703" mass="80766">MKSIIYCFCFFISVNTAVSFSQNNTRIDSLKVRLTKRTGIPKIETLDSLVWSLRKKKDSSGIKYALQELQLSKKINYTKGEVNALNFLGKIAKIQGHKIDAETYFLQALSIAKKNNLQHEIARGYNELGIFYEKENKIVAAIDAFLSSSESFEAQDNLKAAAKATANLGDLYKEIEAYPEALEYYLKSLAFSEKIADSLGLARIYLKLATLDKHRENYVEMLENALKAKQLFVKLERPKDVFNSNLEIGRAYDYLDQDEKSKEVYLETLKLIPEYKIKDASSLYHNLATLYKENGRIDSALYYYQKAQKVFIEKNDTKELSTSYNNLGNLYLELGNYKESLLNFNQSLALQETIKDSSLLQKTYVSLSNYYQTIGDFEKAYNYKDSSENVREDIYKKMNATNRFELGYMNDKREMEAQKNVVEKALLNAEQMRQIIIIILIAIVILFFVILRNRKLKQQKKESELAFEQQKLATQLEKEKQEKKLEEMLQAQERKAISKMISGQEKERERIAKDLHDRLGSMLSVVKIHYKSVEDDLQKIKNETKSQYEKANQLLDEACETVRKIAHNMISGTLTKFGLVPALKELKQKIEETKMLQIELVTHGLDNRLDNSTEIQLYRIIQELLNNILKHAEATEVTIQLLKREADLNIMVTDNGIGFDIKNLTDEGMGLKSIKARVAEMNGNVLIDSSQGNGTTITLEIPT</sequence>
<feature type="repeat" description="TPR" evidence="16">
    <location>
        <begin position="281"/>
        <end position="314"/>
    </location>
</feature>
<dbReference type="InterPro" id="IPR011990">
    <property type="entry name" value="TPR-like_helical_dom_sf"/>
</dbReference>
<evidence type="ECO:0000256" key="15">
    <source>
        <dbReference type="ARBA" id="ARBA00030800"/>
    </source>
</evidence>
<protein>
    <recommendedName>
        <fullName evidence="5">Oxygen sensor histidine kinase NreB</fullName>
        <ecNumber evidence="4">2.7.13.3</ecNumber>
    </recommendedName>
    <alternativeName>
        <fullName evidence="15">Nitrogen regulation protein B</fullName>
    </alternativeName>
</protein>
<dbReference type="PROSITE" id="PS50005">
    <property type="entry name" value="TPR"/>
    <property type="match status" value="3"/>
</dbReference>
<feature type="coiled-coil region" evidence="17">
    <location>
        <begin position="534"/>
        <end position="561"/>
    </location>
</feature>
<evidence type="ECO:0000256" key="1">
    <source>
        <dbReference type="ARBA" id="ARBA00000085"/>
    </source>
</evidence>
<evidence type="ECO:0000256" key="10">
    <source>
        <dbReference type="ARBA" id="ARBA00022777"/>
    </source>
</evidence>
<evidence type="ECO:0000256" key="3">
    <source>
        <dbReference type="ARBA" id="ARBA00004496"/>
    </source>
</evidence>
<evidence type="ECO:0000313" key="21">
    <source>
        <dbReference type="Proteomes" id="UP000464657"/>
    </source>
</evidence>
<keyword evidence="16" id="KW-0802">TPR repeat</keyword>
<dbReference type="PANTHER" id="PTHR24421">
    <property type="entry name" value="NITRATE/NITRITE SENSOR PROTEIN NARX-RELATED"/>
    <property type="match status" value="1"/>
</dbReference>
<dbReference type="GO" id="GO:0016020">
    <property type="term" value="C:membrane"/>
    <property type="evidence" value="ECO:0007669"/>
    <property type="project" value="InterPro"/>
</dbReference>
<keyword evidence="10 20" id="KW-0418">Kinase</keyword>
<evidence type="ECO:0000256" key="13">
    <source>
        <dbReference type="ARBA" id="ARBA00023014"/>
    </source>
</evidence>
<dbReference type="PRINTS" id="PR00344">
    <property type="entry name" value="BCTRLSENSOR"/>
</dbReference>
<dbReference type="GO" id="GO:0000155">
    <property type="term" value="F:phosphorelay sensor kinase activity"/>
    <property type="evidence" value="ECO:0007669"/>
    <property type="project" value="InterPro"/>
</dbReference>
<dbReference type="Gene3D" id="3.30.565.10">
    <property type="entry name" value="Histidine kinase-like ATPase, C-terminal domain"/>
    <property type="match status" value="1"/>
</dbReference>
<keyword evidence="17" id="KW-0175">Coiled coil</keyword>
<dbReference type="EC" id="2.7.13.3" evidence="4"/>
<dbReference type="KEGG" id="kan:IMCC3317_20640"/>
<dbReference type="InterPro" id="IPR050482">
    <property type="entry name" value="Sensor_HK_TwoCompSys"/>
</dbReference>
<evidence type="ECO:0000256" key="14">
    <source>
        <dbReference type="ARBA" id="ARBA00024827"/>
    </source>
</evidence>
<dbReference type="InterPro" id="IPR005467">
    <property type="entry name" value="His_kinase_dom"/>
</dbReference>
<keyword evidence="21" id="KW-1185">Reference proteome</keyword>
<accession>A0A7L4ZJV0</accession>
<dbReference type="InterPro" id="IPR011712">
    <property type="entry name" value="Sig_transdc_His_kin_sub3_dim/P"/>
</dbReference>
<name>A0A7L4ZJV0_9FLAO</name>
<evidence type="ECO:0000256" key="8">
    <source>
        <dbReference type="ARBA" id="ARBA00022679"/>
    </source>
</evidence>
<organism evidence="20 21">
    <name type="scientific">Kordia antarctica</name>
    <dbReference type="NCBI Taxonomy" id="1218801"/>
    <lineage>
        <taxon>Bacteria</taxon>
        <taxon>Pseudomonadati</taxon>
        <taxon>Bacteroidota</taxon>
        <taxon>Flavobacteriia</taxon>
        <taxon>Flavobacteriales</taxon>
        <taxon>Flavobacteriaceae</taxon>
        <taxon>Kordia</taxon>
    </lineage>
</organism>
<comment type="catalytic activity">
    <reaction evidence="1">
        <text>ATP + protein L-histidine = ADP + protein N-phospho-L-histidine.</text>
        <dbReference type="EC" id="2.7.13.3"/>
    </reaction>
</comment>
<dbReference type="Pfam" id="PF02518">
    <property type="entry name" value="HATPase_c"/>
    <property type="match status" value="1"/>
</dbReference>